<dbReference type="GO" id="GO:0008320">
    <property type="term" value="F:protein transmembrane transporter activity"/>
    <property type="evidence" value="ECO:0007669"/>
    <property type="project" value="UniProtKB-UniRule"/>
</dbReference>
<dbReference type="InterPro" id="IPR038379">
    <property type="entry name" value="SecE_sf"/>
</dbReference>
<reference evidence="10 11" key="1">
    <citation type="submission" date="2019-04" db="EMBL/GenBank/DDBJ databases">
        <authorList>
            <person name="Poehlein A."/>
            <person name="Bengelsdorf F.R."/>
            <person name="Duerre P."/>
            <person name="Daniel R."/>
        </authorList>
    </citation>
    <scope>NUCLEOTIDE SEQUENCE [LARGE SCALE GENOMIC DNA]</scope>
    <source>
        <strain evidence="10 11">BS-1</strain>
    </source>
</reference>
<keyword evidence="6 9" id="KW-1133">Transmembrane helix</keyword>
<keyword evidence="2 9" id="KW-0813">Transport</keyword>
<dbReference type="GO" id="GO:0009306">
    <property type="term" value="P:protein secretion"/>
    <property type="evidence" value="ECO:0007669"/>
    <property type="project" value="UniProtKB-UniRule"/>
</dbReference>
<proteinExistence type="inferred from homology"/>
<dbReference type="Gene3D" id="1.20.5.1030">
    <property type="entry name" value="Preprotein translocase secy subunit"/>
    <property type="match status" value="1"/>
</dbReference>
<dbReference type="GO" id="GO:0006605">
    <property type="term" value="P:protein targeting"/>
    <property type="evidence" value="ECO:0007669"/>
    <property type="project" value="UniProtKB-UniRule"/>
</dbReference>
<dbReference type="Proteomes" id="UP000297714">
    <property type="component" value="Unassembled WGS sequence"/>
</dbReference>
<keyword evidence="4 9" id="KW-0812">Transmembrane</keyword>
<evidence type="ECO:0000256" key="9">
    <source>
        <dbReference type="HAMAP-Rule" id="MF_00422"/>
    </source>
</evidence>
<sequence>MPETTEKKENIFAKKSKDISKFFRDCKNEVKKIIWPTPQAVFKNTGVVLATIFIIGLFIFCLDTVLMNLLGLIMNIAK</sequence>
<keyword evidence="3 9" id="KW-1003">Cell membrane</keyword>
<dbReference type="GO" id="GO:0005886">
    <property type="term" value="C:plasma membrane"/>
    <property type="evidence" value="ECO:0007669"/>
    <property type="project" value="UniProtKB-SubCell"/>
</dbReference>
<dbReference type="OrthoDB" id="9799073at2"/>
<dbReference type="GO" id="GO:0065002">
    <property type="term" value="P:intracellular protein transmembrane transport"/>
    <property type="evidence" value="ECO:0007669"/>
    <property type="project" value="UniProtKB-UniRule"/>
</dbReference>
<dbReference type="InterPro" id="IPR005807">
    <property type="entry name" value="SecE_bac"/>
</dbReference>
<evidence type="ECO:0000256" key="6">
    <source>
        <dbReference type="ARBA" id="ARBA00022989"/>
    </source>
</evidence>
<gene>
    <name evidence="9 10" type="primary">secE</name>
    <name evidence="10" type="ORF">CAGA_20650</name>
</gene>
<keyword evidence="8 9" id="KW-0472">Membrane</keyword>
<keyword evidence="5 9" id="KW-0653">Protein transport</keyword>
<protein>
    <recommendedName>
        <fullName evidence="9">Protein translocase subunit SecE</fullName>
    </recommendedName>
</protein>
<dbReference type="PRINTS" id="PR01650">
    <property type="entry name" value="SECETRNLCASE"/>
</dbReference>
<name>A0A4Z0Y7E2_9FIRM</name>
<comment type="function">
    <text evidence="9">Essential subunit of the Sec protein translocation channel SecYEG. Clamps together the 2 halves of SecY. May contact the channel plug during translocation.</text>
</comment>
<evidence type="ECO:0000313" key="11">
    <source>
        <dbReference type="Proteomes" id="UP000297714"/>
    </source>
</evidence>
<dbReference type="HAMAP" id="MF_00422">
    <property type="entry name" value="SecE"/>
    <property type="match status" value="1"/>
</dbReference>
<dbReference type="NCBIfam" id="TIGR00964">
    <property type="entry name" value="secE_bact"/>
    <property type="match status" value="1"/>
</dbReference>
<comment type="caution">
    <text evidence="10">The sequence shown here is derived from an EMBL/GenBank/DDBJ whole genome shotgun (WGS) entry which is preliminary data.</text>
</comment>
<dbReference type="PANTHER" id="PTHR33910">
    <property type="entry name" value="PROTEIN TRANSLOCASE SUBUNIT SECE"/>
    <property type="match status" value="1"/>
</dbReference>
<comment type="similarity">
    <text evidence="9">Belongs to the SecE/SEC61-gamma family.</text>
</comment>
<dbReference type="GO" id="GO:0043952">
    <property type="term" value="P:protein transport by the Sec complex"/>
    <property type="evidence" value="ECO:0007669"/>
    <property type="project" value="UniProtKB-UniRule"/>
</dbReference>
<evidence type="ECO:0000313" key="10">
    <source>
        <dbReference type="EMBL" id="TGJ75858.1"/>
    </source>
</evidence>
<keyword evidence="11" id="KW-1185">Reference proteome</keyword>
<evidence type="ECO:0000256" key="8">
    <source>
        <dbReference type="ARBA" id="ARBA00023136"/>
    </source>
</evidence>
<evidence type="ECO:0000256" key="4">
    <source>
        <dbReference type="ARBA" id="ARBA00022692"/>
    </source>
</evidence>
<keyword evidence="7 9" id="KW-0811">Translocation</keyword>
<dbReference type="InterPro" id="IPR001901">
    <property type="entry name" value="Translocase_SecE/Sec61-g"/>
</dbReference>
<evidence type="ECO:0000256" key="2">
    <source>
        <dbReference type="ARBA" id="ARBA00022448"/>
    </source>
</evidence>
<feature type="transmembrane region" description="Helical" evidence="9">
    <location>
        <begin position="47"/>
        <end position="73"/>
    </location>
</feature>
<comment type="subcellular location">
    <subcellularLocation>
        <location evidence="9">Cell membrane</location>
        <topology evidence="9">Single-pass membrane protein</topology>
    </subcellularLocation>
    <subcellularLocation>
        <location evidence="1">Membrane</location>
    </subcellularLocation>
</comment>
<evidence type="ECO:0000256" key="1">
    <source>
        <dbReference type="ARBA" id="ARBA00004370"/>
    </source>
</evidence>
<evidence type="ECO:0000256" key="5">
    <source>
        <dbReference type="ARBA" id="ARBA00022927"/>
    </source>
</evidence>
<organism evidence="10 11">
    <name type="scientific">Caproiciproducens galactitolivorans</name>
    <dbReference type="NCBI Taxonomy" id="642589"/>
    <lineage>
        <taxon>Bacteria</taxon>
        <taxon>Bacillati</taxon>
        <taxon>Bacillota</taxon>
        <taxon>Clostridia</taxon>
        <taxon>Eubacteriales</taxon>
        <taxon>Acutalibacteraceae</taxon>
        <taxon>Caproiciproducens</taxon>
    </lineage>
</organism>
<dbReference type="Pfam" id="PF00584">
    <property type="entry name" value="SecE"/>
    <property type="match status" value="1"/>
</dbReference>
<dbReference type="RefSeq" id="WP_135660484.1">
    <property type="nucleotide sequence ID" value="NZ_JAJUFJ010000009.1"/>
</dbReference>
<comment type="subunit">
    <text evidence="9">Component of the Sec protein translocase complex. Heterotrimer consisting of SecY, SecE and SecG subunits. The heterotrimers can form oligomers, although 1 heterotrimer is thought to be able to translocate proteins. Interacts with the ribosome. Interacts with SecDF, and other proteins may be involved. Interacts with SecA.</text>
</comment>
<evidence type="ECO:0000256" key="7">
    <source>
        <dbReference type="ARBA" id="ARBA00023010"/>
    </source>
</evidence>
<dbReference type="EMBL" id="SRMQ01000010">
    <property type="protein sequence ID" value="TGJ75858.1"/>
    <property type="molecule type" value="Genomic_DNA"/>
</dbReference>
<dbReference type="AlphaFoldDB" id="A0A4Z0Y7E2"/>
<dbReference type="PANTHER" id="PTHR33910:SF1">
    <property type="entry name" value="PROTEIN TRANSLOCASE SUBUNIT SECE"/>
    <property type="match status" value="1"/>
</dbReference>
<accession>A0A4Z0Y7E2</accession>
<evidence type="ECO:0000256" key="3">
    <source>
        <dbReference type="ARBA" id="ARBA00022475"/>
    </source>
</evidence>